<proteinExistence type="predicted"/>
<comment type="caution">
    <text evidence="1">The sequence shown here is derived from an EMBL/GenBank/DDBJ whole genome shotgun (WGS) entry which is preliminary data.</text>
</comment>
<protein>
    <submittedName>
        <fullName evidence="1">Uncharacterized protein</fullName>
    </submittedName>
</protein>
<dbReference type="Proteomes" id="UP000320735">
    <property type="component" value="Unassembled WGS sequence"/>
</dbReference>
<sequence length="47" mass="5252">MALRPRLTTGLPLSKALEELQQPAVFMTAARYQKAATRCCYSNVSHK</sequence>
<name>A0A5C6B7U0_9PLAN</name>
<accession>A0A5C6B7U0</accession>
<dbReference type="AlphaFoldDB" id="A0A5C6B7U0"/>
<keyword evidence="2" id="KW-1185">Reference proteome</keyword>
<reference evidence="1 2" key="1">
    <citation type="submission" date="2019-02" db="EMBL/GenBank/DDBJ databases">
        <title>Deep-cultivation of Planctomycetes and their phenomic and genomic characterization uncovers novel biology.</title>
        <authorList>
            <person name="Wiegand S."/>
            <person name="Jogler M."/>
            <person name="Boedeker C."/>
            <person name="Pinto D."/>
            <person name="Vollmers J."/>
            <person name="Rivas-Marin E."/>
            <person name="Kohn T."/>
            <person name="Peeters S.H."/>
            <person name="Heuer A."/>
            <person name="Rast P."/>
            <person name="Oberbeckmann S."/>
            <person name="Bunk B."/>
            <person name="Jeske O."/>
            <person name="Meyerdierks A."/>
            <person name="Storesund J.E."/>
            <person name="Kallscheuer N."/>
            <person name="Luecker S."/>
            <person name="Lage O.M."/>
            <person name="Pohl T."/>
            <person name="Merkel B.J."/>
            <person name="Hornburger P."/>
            <person name="Mueller R.-W."/>
            <person name="Bruemmer F."/>
            <person name="Labrenz M."/>
            <person name="Spormann A.M."/>
            <person name="Op Den Camp H."/>
            <person name="Overmann J."/>
            <person name="Amann R."/>
            <person name="Jetten M.S.M."/>
            <person name="Mascher T."/>
            <person name="Medema M.H."/>
            <person name="Devos D.P."/>
            <person name="Kaster A.-K."/>
            <person name="Ovreas L."/>
            <person name="Rohde M."/>
            <person name="Galperin M.Y."/>
            <person name="Jogler C."/>
        </authorList>
    </citation>
    <scope>NUCLEOTIDE SEQUENCE [LARGE SCALE GENOMIC DNA]</scope>
    <source>
        <strain evidence="1 2">CA54</strain>
    </source>
</reference>
<dbReference type="EMBL" id="SJPP01000003">
    <property type="protein sequence ID" value="TWU07366.1"/>
    <property type="molecule type" value="Genomic_DNA"/>
</dbReference>
<evidence type="ECO:0000313" key="2">
    <source>
        <dbReference type="Proteomes" id="UP000320735"/>
    </source>
</evidence>
<gene>
    <name evidence="1" type="ORF">CA54_57720</name>
</gene>
<evidence type="ECO:0000313" key="1">
    <source>
        <dbReference type="EMBL" id="TWU07366.1"/>
    </source>
</evidence>
<organism evidence="1 2">
    <name type="scientific">Symmachiella macrocystis</name>
    <dbReference type="NCBI Taxonomy" id="2527985"/>
    <lineage>
        <taxon>Bacteria</taxon>
        <taxon>Pseudomonadati</taxon>
        <taxon>Planctomycetota</taxon>
        <taxon>Planctomycetia</taxon>
        <taxon>Planctomycetales</taxon>
        <taxon>Planctomycetaceae</taxon>
        <taxon>Symmachiella</taxon>
    </lineage>
</organism>